<name>M0JPL4_9EURY</name>
<evidence type="ECO:0000256" key="2">
    <source>
        <dbReference type="ARBA" id="ARBA00023002"/>
    </source>
</evidence>
<dbReference type="PANTHER" id="PTHR48105">
    <property type="entry name" value="THIOREDOXIN REDUCTASE 1-RELATED-RELATED"/>
    <property type="match status" value="1"/>
</dbReference>
<proteinExistence type="predicted"/>
<reference evidence="4 5" key="1">
    <citation type="journal article" date="2014" name="PLoS Genet.">
        <title>Phylogenetically driven sequencing of extremely halophilic archaea reveals strategies for static and dynamic osmo-response.</title>
        <authorList>
            <person name="Becker E.A."/>
            <person name="Seitzer P.M."/>
            <person name="Tritt A."/>
            <person name="Larsen D."/>
            <person name="Krusor M."/>
            <person name="Yao A.I."/>
            <person name="Wu D."/>
            <person name="Madern D."/>
            <person name="Eisen J.A."/>
            <person name="Darling A.E."/>
            <person name="Facciotti M.T."/>
        </authorList>
    </citation>
    <scope>NUCLEOTIDE SEQUENCE [LARGE SCALE GENOMIC DNA]</scope>
    <source>
        <strain evidence="4 5">ATCC 33800</strain>
    </source>
</reference>
<dbReference type="InterPro" id="IPR036188">
    <property type="entry name" value="FAD/NAD-bd_sf"/>
</dbReference>
<protein>
    <submittedName>
        <fullName evidence="4">Thioredoxin reductase</fullName>
    </submittedName>
</protein>
<dbReference type="SUPFAM" id="SSF51905">
    <property type="entry name" value="FAD/NAD(P)-binding domain"/>
    <property type="match status" value="1"/>
</dbReference>
<evidence type="ECO:0000313" key="4">
    <source>
        <dbReference type="EMBL" id="EMA11052.1"/>
    </source>
</evidence>
<feature type="domain" description="FAD/NAD(P)-binding" evidence="3">
    <location>
        <begin position="61"/>
        <end position="168"/>
    </location>
</feature>
<comment type="caution">
    <text evidence="4">The sequence shown here is derived from an EMBL/GenBank/DDBJ whole genome shotgun (WGS) entry which is preliminary data.</text>
</comment>
<keyword evidence="1" id="KW-0285">Flavoprotein</keyword>
<dbReference type="GO" id="GO:0016491">
    <property type="term" value="F:oxidoreductase activity"/>
    <property type="evidence" value="ECO:0007669"/>
    <property type="project" value="UniProtKB-KW"/>
</dbReference>
<keyword evidence="5" id="KW-1185">Reference proteome</keyword>
<dbReference type="InterPro" id="IPR050097">
    <property type="entry name" value="Ferredoxin-NADP_redctase_2"/>
</dbReference>
<dbReference type="PATRIC" id="fig|662476.7.peg.3286"/>
<dbReference type="PRINTS" id="PR00469">
    <property type="entry name" value="PNDRDTASEII"/>
</dbReference>
<gene>
    <name evidence="4" type="ORF">C436_16410</name>
</gene>
<evidence type="ECO:0000256" key="1">
    <source>
        <dbReference type="ARBA" id="ARBA00022630"/>
    </source>
</evidence>
<dbReference type="InterPro" id="IPR023753">
    <property type="entry name" value="FAD/NAD-binding_dom"/>
</dbReference>
<sequence>MMFGLPKLRKRFIHLGWPKQYVERTDRHFGTDTPAVSATDAGRSVVNMATTGTLTETTFDHDVIIVGGGPAGCSAGVFTARADLDTAIYDRGRSSLKRCAYLENYLGFPAGIDIETLYDRIQDHAETAGCTIVSELVDSLDRTDDGEGFVVETQDGETATTRRVIAATRYDGEYMRGLDDDAAMFETYEHDGEERETFDRGYADADGTTPVPGLYVASPSEAADMQAIIAAGRGGRVARRVIAETRLDDGWWEAVADGVDWVRREAELDDEWTERATWVEYFDDRYAEDAPVEPDSDRFQRVREAALDERRSSYLTSDEIADRTETGQEALAGYLDPAAVVSGLDQTAVLDAMDDKTIRNYLGASDGRAEVSE</sequence>
<dbReference type="AlphaFoldDB" id="M0JPL4"/>
<dbReference type="Proteomes" id="UP000011659">
    <property type="component" value="Unassembled WGS sequence"/>
</dbReference>
<dbReference type="EMBL" id="AOLR01000030">
    <property type="protein sequence ID" value="EMA11052.1"/>
    <property type="molecule type" value="Genomic_DNA"/>
</dbReference>
<organism evidence="4 5">
    <name type="scientific">Haloarcula marismortui ATCC 33800</name>
    <dbReference type="NCBI Taxonomy" id="662476"/>
    <lineage>
        <taxon>Archaea</taxon>
        <taxon>Methanobacteriati</taxon>
        <taxon>Methanobacteriota</taxon>
        <taxon>Stenosarchaea group</taxon>
        <taxon>Halobacteria</taxon>
        <taxon>Halobacteriales</taxon>
        <taxon>Haloarculaceae</taxon>
        <taxon>Haloarcula</taxon>
    </lineage>
</organism>
<dbReference type="Gene3D" id="3.50.50.60">
    <property type="entry name" value="FAD/NAD(P)-binding domain"/>
    <property type="match status" value="1"/>
</dbReference>
<keyword evidence="2" id="KW-0560">Oxidoreductase</keyword>
<evidence type="ECO:0000313" key="5">
    <source>
        <dbReference type="Proteomes" id="UP000011659"/>
    </source>
</evidence>
<accession>M0JPL4</accession>
<evidence type="ECO:0000259" key="3">
    <source>
        <dbReference type="Pfam" id="PF07992"/>
    </source>
</evidence>
<dbReference type="Pfam" id="PF07992">
    <property type="entry name" value="Pyr_redox_2"/>
    <property type="match status" value="1"/>
</dbReference>